<protein>
    <submittedName>
        <fullName evidence="2">Uncharacterized protein</fullName>
    </submittedName>
</protein>
<accession>A0A7R9H365</accession>
<feature type="compositionally biased region" description="Gly residues" evidence="1">
    <location>
        <begin position="406"/>
        <end position="420"/>
    </location>
</feature>
<evidence type="ECO:0000256" key="1">
    <source>
        <dbReference type="SAM" id="MobiDB-lite"/>
    </source>
</evidence>
<dbReference type="AlphaFoldDB" id="A0A7R9H365"/>
<dbReference type="EMBL" id="OC319771">
    <property type="protein sequence ID" value="CAD7406255.1"/>
    <property type="molecule type" value="Genomic_DNA"/>
</dbReference>
<gene>
    <name evidence="2" type="ORF">TCEB3V08_LOCUS8413</name>
</gene>
<feature type="region of interest" description="Disordered" evidence="1">
    <location>
        <begin position="395"/>
        <end position="424"/>
    </location>
</feature>
<reference evidence="2" key="1">
    <citation type="submission" date="2020-11" db="EMBL/GenBank/DDBJ databases">
        <authorList>
            <person name="Tran Van P."/>
        </authorList>
    </citation>
    <scope>NUCLEOTIDE SEQUENCE</scope>
</reference>
<sequence>MPVKCLDEARKQADKYKRQNLIDKFGKMLNNMDEGSCQCCYPPYCVQESQATYMPMCSPCMPCMPKCVDSGGFNPFPSEEEQRRRFIPYNRPEPPLITSDQVMEVRQTTDPGLAASGNSPGTKYNLVYDYFPPDKVQYNLVYDYFPPDKVQYNLVYDYFPPDKMVSTMCGCCCSGRSSPIVCRAEVPCVICDPPIKHPNVKNRAALCRPNSAPVRGCLCPRTPKYYPPVDWKKVDSAVPPNCPVAPRSRSCQCWCGGPPMAQEWPCKDVYNRPCAMHQRYEAACFGLVSSRPHPMGHHLWSSPILPEYDIPSSLGRKGGLIDLRVSPLDQRQGARNRCGSNYSSKDRYKSRELRSSILLTGCDCKKSNGLQDDCRRRDCGIPECLTRPEPQCLPSGGPGPRKTSGVRGGGKGGGSNGSGGPSSYSRVVGQTIKQCPDCCVPMLCTTVETSIPQPPPPPNMCYKFKLEDPPCVRDWCIPCKQHYKDCNEC</sequence>
<organism evidence="2">
    <name type="scientific">Timema cristinae</name>
    <name type="common">Walking stick</name>
    <dbReference type="NCBI Taxonomy" id="61476"/>
    <lineage>
        <taxon>Eukaryota</taxon>
        <taxon>Metazoa</taxon>
        <taxon>Ecdysozoa</taxon>
        <taxon>Arthropoda</taxon>
        <taxon>Hexapoda</taxon>
        <taxon>Insecta</taxon>
        <taxon>Pterygota</taxon>
        <taxon>Neoptera</taxon>
        <taxon>Polyneoptera</taxon>
        <taxon>Phasmatodea</taxon>
        <taxon>Timematodea</taxon>
        <taxon>Timematoidea</taxon>
        <taxon>Timematidae</taxon>
        <taxon>Timema</taxon>
    </lineage>
</organism>
<proteinExistence type="predicted"/>
<evidence type="ECO:0000313" key="2">
    <source>
        <dbReference type="EMBL" id="CAD7406255.1"/>
    </source>
</evidence>
<name>A0A7R9H365_TIMCR</name>